<dbReference type="AlphaFoldDB" id="A0A812KGH6"/>
<reference evidence="1" key="1">
    <citation type="submission" date="2021-02" db="EMBL/GenBank/DDBJ databases">
        <authorList>
            <person name="Dougan E. K."/>
            <person name="Rhodes N."/>
            <person name="Thang M."/>
            <person name="Chan C."/>
        </authorList>
    </citation>
    <scope>NUCLEOTIDE SEQUENCE</scope>
</reference>
<proteinExistence type="predicted"/>
<feature type="non-terminal residue" evidence="1">
    <location>
        <position position="1"/>
    </location>
</feature>
<feature type="non-terminal residue" evidence="1">
    <location>
        <position position="55"/>
    </location>
</feature>
<comment type="caution">
    <text evidence="1">The sequence shown here is derived from an EMBL/GenBank/DDBJ whole genome shotgun (WGS) entry which is preliminary data.</text>
</comment>
<protein>
    <submittedName>
        <fullName evidence="1">Uncharacterized protein</fullName>
    </submittedName>
</protein>
<dbReference type="Proteomes" id="UP000649617">
    <property type="component" value="Unassembled WGS sequence"/>
</dbReference>
<evidence type="ECO:0000313" key="1">
    <source>
        <dbReference type="EMBL" id="CAE7226791.1"/>
    </source>
</evidence>
<evidence type="ECO:0000313" key="2">
    <source>
        <dbReference type="Proteomes" id="UP000649617"/>
    </source>
</evidence>
<dbReference type="EMBL" id="CAJNIZ010003880">
    <property type="protein sequence ID" value="CAE7226791.1"/>
    <property type="molecule type" value="Genomic_DNA"/>
</dbReference>
<organism evidence="1 2">
    <name type="scientific">Symbiodinium pilosum</name>
    <name type="common">Dinoflagellate</name>
    <dbReference type="NCBI Taxonomy" id="2952"/>
    <lineage>
        <taxon>Eukaryota</taxon>
        <taxon>Sar</taxon>
        <taxon>Alveolata</taxon>
        <taxon>Dinophyceae</taxon>
        <taxon>Suessiales</taxon>
        <taxon>Symbiodiniaceae</taxon>
        <taxon>Symbiodinium</taxon>
    </lineage>
</organism>
<sequence length="55" mass="6352">VRLPGRQPHHEDCKRVWRRAGNFQGGHAASEVRDSQARLFRWAPAAGGVCRWNHY</sequence>
<gene>
    <name evidence="1" type="ORF">SPIL2461_LOCUS3250</name>
</gene>
<name>A0A812KGH6_SYMPI</name>
<keyword evidence="2" id="KW-1185">Reference proteome</keyword>
<accession>A0A812KGH6</accession>